<evidence type="ECO:0000313" key="13">
    <source>
        <dbReference type="Proteomes" id="UP001497512"/>
    </source>
</evidence>
<comment type="similarity">
    <text evidence="1">Belongs to the protein kinase superfamily. AGC Ser/Thr protein kinase family.</text>
</comment>
<evidence type="ECO:0000259" key="11">
    <source>
        <dbReference type="PROSITE" id="PS50011"/>
    </source>
</evidence>
<protein>
    <recommendedName>
        <fullName evidence="2">non-specific serine/threonine protein kinase</fullName>
        <ecNumber evidence="2">2.7.11.1</ecNumber>
    </recommendedName>
</protein>
<feature type="domain" description="Protein kinase" evidence="11">
    <location>
        <begin position="168"/>
        <end position="534"/>
    </location>
</feature>
<dbReference type="PANTHER" id="PTHR45637">
    <property type="entry name" value="FLIPPASE KINASE 1-RELATED"/>
    <property type="match status" value="1"/>
</dbReference>
<reference evidence="12 13" key="1">
    <citation type="submission" date="2024-02" db="EMBL/GenBank/DDBJ databases">
        <authorList>
            <consortium name="ELIXIR-Norway"/>
            <consortium name="Elixir Norway"/>
        </authorList>
    </citation>
    <scope>NUCLEOTIDE SEQUENCE [LARGE SCALE GENOMIC DNA]</scope>
</reference>
<evidence type="ECO:0000256" key="3">
    <source>
        <dbReference type="ARBA" id="ARBA00022527"/>
    </source>
</evidence>
<evidence type="ECO:0000313" key="12">
    <source>
        <dbReference type="EMBL" id="CAK9191597.1"/>
    </source>
</evidence>
<dbReference type="InterPro" id="IPR000719">
    <property type="entry name" value="Prot_kinase_dom"/>
</dbReference>
<keyword evidence="7" id="KW-0067">ATP-binding</keyword>
<evidence type="ECO:0000256" key="1">
    <source>
        <dbReference type="ARBA" id="ARBA00009903"/>
    </source>
</evidence>
<evidence type="ECO:0000256" key="5">
    <source>
        <dbReference type="ARBA" id="ARBA00022741"/>
    </source>
</evidence>
<gene>
    <name evidence="12" type="ORF">CSSPTR1EN2_LOCUS1470</name>
</gene>
<evidence type="ECO:0000256" key="2">
    <source>
        <dbReference type="ARBA" id="ARBA00012513"/>
    </source>
</evidence>
<sequence>MGFFRKTRAAIVAPAAAQAAALQESSAKIGSSSFRRIGSSFRIGSFRIGSSFREQLGSKSDRMRRSGCAKMMVAAATSGEDESEEEYYDSCSYTSKFIPNATGAEAAAAASDQENSTPTKKRDAADPPPIISHMLVLSKPHCKAANDMGWEAIQELRERDGAVGLNHFKLIRRLGCGDIGSVYLCELRGTSCYFAMKVMDKGALAIRKKLSRAQTEKEILASLDHPFLPTLYAHFETSQFSCLVMEYCSGGDLHSLRQQQPAKCFNDMATKFYAAEVLLALEYLHMMGVVYRDLKPENVLVREDGHIMLSDFDLSLRCVVSPTLMFPAVITSIESSSSSSSSSLRNSQQQQRKSIDGFTSLEQPNALDIQSCVPMMMSHKFLHSAIRKKPSFSSPVQEKGVSPRGGGGTTTTTQRPELVVEPTEVRSMSFVGTHEYLAPEIISGDGHGSSVDWWTFGIFLYELLYSRTPFKGVDNELTLTKVVSHPLLFPASNATANRVPESAKDLIRGLLVKNPMKRLGSLRGAGEIKSHSFFEGVNWALIRCTVPPQIPKPYKPTEMAATTTAAAGATKSQLQPAAAAAEAQKENQKANGWRKQESDVSHVLPLHFQYF</sequence>
<keyword evidence="6" id="KW-0418">Kinase</keyword>
<keyword evidence="13" id="KW-1185">Reference proteome</keyword>
<name>A0ABP0TBD8_9BRYO</name>
<comment type="catalytic activity">
    <reaction evidence="9">
        <text>L-seryl-[protein] + ATP = O-phospho-L-seryl-[protein] + ADP + H(+)</text>
        <dbReference type="Rhea" id="RHEA:17989"/>
        <dbReference type="Rhea" id="RHEA-COMP:9863"/>
        <dbReference type="Rhea" id="RHEA-COMP:11604"/>
        <dbReference type="ChEBI" id="CHEBI:15378"/>
        <dbReference type="ChEBI" id="CHEBI:29999"/>
        <dbReference type="ChEBI" id="CHEBI:30616"/>
        <dbReference type="ChEBI" id="CHEBI:83421"/>
        <dbReference type="ChEBI" id="CHEBI:456216"/>
        <dbReference type="EC" id="2.7.11.1"/>
    </reaction>
</comment>
<evidence type="ECO:0000256" key="10">
    <source>
        <dbReference type="SAM" id="MobiDB-lite"/>
    </source>
</evidence>
<dbReference type="SMART" id="SM00220">
    <property type="entry name" value="S_TKc"/>
    <property type="match status" value="1"/>
</dbReference>
<dbReference type="PROSITE" id="PS00108">
    <property type="entry name" value="PROTEIN_KINASE_ST"/>
    <property type="match status" value="1"/>
</dbReference>
<comment type="catalytic activity">
    <reaction evidence="8">
        <text>L-threonyl-[protein] + ATP = O-phospho-L-threonyl-[protein] + ADP + H(+)</text>
        <dbReference type="Rhea" id="RHEA:46608"/>
        <dbReference type="Rhea" id="RHEA-COMP:11060"/>
        <dbReference type="Rhea" id="RHEA-COMP:11605"/>
        <dbReference type="ChEBI" id="CHEBI:15378"/>
        <dbReference type="ChEBI" id="CHEBI:30013"/>
        <dbReference type="ChEBI" id="CHEBI:30616"/>
        <dbReference type="ChEBI" id="CHEBI:61977"/>
        <dbReference type="ChEBI" id="CHEBI:456216"/>
        <dbReference type="EC" id="2.7.11.1"/>
    </reaction>
</comment>
<dbReference type="InterPro" id="IPR008271">
    <property type="entry name" value="Ser/Thr_kinase_AS"/>
</dbReference>
<keyword evidence="4" id="KW-0808">Transferase</keyword>
<evidence type="ECO:0000256" key="8">
    <source>
        <dbReference type="ARBA" id="ARBA00047899"/>
    </source>
</evidence>
<evidence type="ECO:0000256" key="9">
    <source>
        <dbReference type="ARBA" id="ARBA00048679"/>
    </source>
</evidence>
<evidence type="ECO:0000256" key="7">
    <source>
        <dbReference type="ARBA" id="ARBA00022840"/>
    </source>
</evidence>
<evidence type="ECO:0000256" key="6">
    <source>
        <dbReference type="ARBA" id="ARBA00022777"/>
    </source>
</evidence>
<keyword evidence="5" id="KW-0547">Nucleotide-binding</keyword>
<feature type="region of interest" description="Disordered" evidence="10">
    <location>
        <begin position="391"/>
        <end position="414"/>
    </location>
</feature>
<dbReference type="EC" id="2.7.11.1" evidence="2"/>
<accession>A0ABP0TBD8</accession>
<keyword evidence="3" id="KW-0723">Serine/threonine-protein kinase</keyword>
<dbReference type="EMBL" id="OZ019893">
    <property type="protein sequence ID" value="CAK9191597.1"/>
    <property type="molecule type" value="Genomic_DNA"/>
</dbReference>
<dbReference type="CDD" id="cd05574">
    <property type="entry name" value="STKc_phototropin_like"/>
    <property type="match status" value="1"/>
</dbReference>
<dbReference type="Pfam" id="PF00069">
    <property type="entry name" value="Pkinase"/>
    <property type="match status" value="2"/>
</dbReference>
<dbReference type="Proteomes" id="UP001497512">
    <property type="component" value="Chromosome 1"/>
</dbReference>
<dbReference type="PROSITE" id="PS50011">
    <property type="entry name" value="PROTEIN_KINASE_DOM"/>
    <property type="match status" value="1"/>
</dbReference>
<dbReference type="InterPro" id="IPR011009">
    <property type="entry name" value="Kinase-like_dom_sf"/>
</dbReference>
<dbReference type="Gene3D" id="3.30.200.20">
    <property type="entry name" value="Phosphorylase Kinase, domain 1"/>
    <property type="match status" value="1"/>
</dbReference>
<evidence type="ECO:0000256" key="4">
    <source>
        <dbReference type="ARBA" id="ARBA00022679"/>
    </source>
</evidence>
<organism evidence="12 13">
    <name type="scientific">Sphagnum troendelagicum</name>
    <dbReference type="NCBI Taxonomy" id="128251"/>
    <lineage>
        <taxon>Eukaryota</taxon>
        <taxon>Viridiplantae</taxon>
        <taxon>Streptophyta</taxon>
        <taxon>Embryophyta</taxon>
        <taxon>Bryophyta</taxon>
        <taxon>Sphagnophytina</taxon>
        <taxon>Sphagnopsida</taxon>
        <taxon>Sphagnales</taxon>
        <taxon>Sphagnaceae</taxon>
        <taxon>Sphagnum</taxon>
    </lineage>
</organism>
<proteinExistence type="inferred from homology"/>
<dbReference type="Gene3D" id="1.10.510.10">
    <property type="entry name" value="Transferase(Phosphotransferase) domain 1"/>
    <property type="match status" value="2"/>
</dbReference>
<feature type="region of interest" description="Disordered" evidence="10">
    <location>
        <begin position="107"/>
        <end position="127"/>
    </location>
</feature>
<dbReference type="SUPFAM" id="SSF56112">
    <property type="entry name" value="Protein kinase-like (PK-like)"/>
    <property type="match status" value="1"/>
</dbReference>